<evidence type="ECO:0000256" key="3">
    <source>
        <dbReference type="ARBA" id="ARBA00023315"/>
    </source>
</evidence>
<feature type="domain" description="N-acetyltransferase" evidence="5">
    <location>
        <begin position="6"/>
        <end position="151"/>
    </location>
</feature>
<dbReference type="Pfam" id="PF13527">
    <property type="entry name" value="Acetyltransf_9"/>
    <property type="match status" value="1"/>
</dbReference>
<dbReference type="Gene3D" id="3.40.630.30">
    <property type="match status" value="2"/>
</dbReference>
<reference evidence="6 7" key="1">
    <citation type="submission" date="2021-01" db="EMBL/GenBank/DDBJ databases">
        <title>Genome sequencing of Micromonospora fiedleri MG-37.</title>
        <authorList>
            <person name="Moreland P.E.J."/>
            <person name="Stach J.E.M."/>
        </authorList>
    </citation>
    <scope>NUCLEOTIDE SEQUENCE [LARGE SCALE GENOMIC DNA]</scope>
    <source>
        <strain evidence="6 7">MG-37</strain>
    </source>
</reference>
<comment type="similarity">
    <text evidence="1 4">Belongs to the acetyltransferase Eis family.</text>
</comment>
<proteinExistence type="inferred from homology"/>
<dbReference type="PROSITE" id="PS51186">
    <property type="entry name" value="GNAT"/>
    <property type="match status" value="1"/>
</dbReference>
<dbReference type="InterPro" id="IPR051554">
    <property type="entry name" value="Acetyltransferase_Eis"/>
</dbReference>
<dbReference type="PANTHER" id="PTHR37817:SF1">
    <property type="entry name" value="N-ACETYLTRANSFERASE EIS"/>
    <property type="match status" value="1"/>
</dbReference>
<dbReference type="InterPro" id="IPR000182">
    <property type="entry name" value="GNAT_dom"/>
</dbReference>
<dbReference type="PANTHER" id="PTHR37817">
    <property type="entry name" value="N-ACETYLTRANSFERASE EIS"/>
    <property type="match status" value="1"/>
</dbReference>
<comment type="caution">
    <text evidence="6">The sequence shown here is derived from an EMBL/GenBank/DDBJ whole genome shotgun (WGS) entry which is preliminary data.</text>
</comment>
<dbReference type="InterPro" id="IPR016181">
    <property type="entry name" value="Acyl_CoA_acyltransferase"/>
</dbReference>
<dbReference type="InterPro" id="IPR022902">
    <property type="entry name" value="NAcTrfase_Eis"/>
</dbReference>
<comment type="subunit">
    <text evidence="4">Homohexamer; trimer of dimers.</text>
</comment>
<organism evidence="6 7">
    <name type="scientific">Micromonospora fiedleri</name>
    <dbReference type="NCBI Taxonomy" id="1157498"/>
    <lineage>
        <taxon>Bacteria</taxon>
        <taxon>Bacillati</taxon>
        <taxon>Actinomycetota</taxon>
        <taxon>Actinomycetes</taxon>
        <taxon>Micromonosporales</taxon>
        <taxon>Micromonosporaceae</taxon>
        <taxon>Micromonospora</taxon>
    </lineage>
</organism>
<dbReference type="Pfam" id="PF17668">
    <property type="entry name" value="Acetyltransf_17"/>
    <property type="match status" value="1"/>
</dbReference>
<name>A0ABS1ULU2_9ACTN</name>
<dbReference type="InterPro" id="IPR036527">
    <property type="entry name" value="SCP2_sterol-bd_dom_sf"/>
</dbReference>
<keyword evidence="7" id="KW-1185">Reference proteome</keyword>
<protein>
    <submittedName>
        <fullName evidence="6">GNAT family N-acetyltransferase</fullName>
    </submittedName>
</protein>
<dbReference type="InterPro" id="IPR041380">
    <property type="entry name" value="Acetyltransf_17"/>
</dbReference>
<evidence type="ECO:0000256" key="2">
    <source>
        <dbReference type="ARBA" id="ARBA00022679"/>
    </source>
</evidence>
<feature type="binding site" evidence="4">
    <location>
        <begin position="83"/>
        <end position="85"/>
    </location>
    <ligand>
        <name>acetyl-CoA</name>
        <dbReference type="ChEBI" id="CHEBI:57288"/>
    </ligand>
</feature>
<dbReference type="EMBL" id="JAETXL010000005">
    <property type="protein sequence ID" value="MBL6277306.1"/>
    <property type="molecule type" value="Genomic_DNA"/>
</dbReference>
<dbReference type="Gene3D" id="3.30.1050.10">
    <property type="entry name" value="SCP2 sterol-binding domain"/>
    <property type="match status" value="1"/>
</dbReference>
<keyword evidence="2 4" id="KW-0808">Transferase</keyword>
<dbReference type="NCBIfam" id="NF002367">
    <property type="entry name" value="PRK01346.1-4"/>
    <property type="match status" value="1"/>
</dbReference>
<dbReference type="SUPFAM" id="SSF55729">
    <property type="entry name" value="Acyl-CoA N-acyltransferases (Nat)"/>
    <property type="match status" value="1"/>
</dbReference>
<feature type="active site" description="Proton donor" evidence="4">
    <location>
        <position position="125"/>
    </location>
</feature>
<evidence type="ECO:0000313" key="6">
    <source>
        <dbReference type="EMBL" id="MBL6277306.1"/>
    </source>
</evidence>
<gene>
    <name evidence="6" type="ORF">JMF97_14195</name>
</gene>
<dbReference type="RefSeq" id="WP_203222024.1">
    <property type="nucleotide sequence ID" value="NZ_JAETXL010000005.1"/>
</dbReference>
<dbReference type="SUPFAM" id="SSF55718">
    <property type="entry name" value="SCP-like"/>
    <property type="match status" value="1"/>
</dbReference>
<dbReference type="Pfam" id="PF13530">
    <property type="entry name" value="SCP2_2"/>
    <property type="match status" value="1"/>
</dbReference>
<feature type="binding site" evidence="4">
    <location>
        <begin position="91"/>
        <end position="96"/>
    </location>
    <ligand>
        <name>acetyl-CoA</name>
        <dbReference type="ChEBI" id="CHEBI:57288"/>
    </ligand>
</feature>
<feature type="active site" description="Proton acceptor; via carboxylate" evidence="4">
    <location>
        <position position="410"/>
    </location>
</feature>
<feature type="binding site" evidence="4">
    <location>
        <begin position="120"/>
        <end position="121"/>
    </location>
    <ligand>
        <name>acetyl-CoA</name>
        <dbReference type="ChEBI" id="CHEBI:57288"/>
    </ligand>
</feature>
<dbReference type="HAMAP" id="MF_01812">
    <property type="entry name" value="Eis"/>
    <property type="match status" value="1"/>
</dbReference>
<sequence length="410" mass="45120">MTSTSLPISSARAEDFDEMGRFLNFLFHHGLEPEAHETERVIFEPQRALLVRDGPEVVGTTTAFTRALGVPGGEVAAAHVSMVGVAPTHRRRGLLTALMRRQLREVHEAGREPVTVLWASEGRIYPRFGYGLAAQRLQLTGDTNELRLPPPTADEGRLRLDRPANRLADLSRVYDTVRAGRPGWSARDDRWWRYVLLDPEAHRGGATERRVVLHEGPDGVDGYGLFRTKSDWDGTGPKCQTSVDEVVATSVAGYRAIWRMLLSIDLTRQVSLLRAAVDEPLLRLVDEPRRLNPRLVDALWVRVVDVPAAMAARRYATDVDVVIEVTDDLLPENTGRWRLQGGPKTASCVPANGPADLACDISCLGELFLGGSTLTALADAGRVRELRPGALAAADPAFIWHRAPSALEVF</sequence>
<dbReference type="Proteomes" id="UP000661193">
    <property type="component" value="Unassembled WGS sequence"/>
</dbReference>
<evidence type="ECO:0000259" key="5">
    <source>
        <dbReference type="PROSITE" id="PS51186"/>
    </source>
</evidence>
<dbReference type="InterPro" id="IPR025559">
    <property type="entry name" value="Eis_dom"/>
</dbReference>
<evidence type="ECO:0000256" key="1">
    <source>
        <dbReference type="ARBA" id="ARBA00009213"/>
    </source>
</evidence>
<evidence type="ECO:0000313" key="7">
    <source>
        <dbReference type="Proteomes" id="UP000661193"/>
    </source>
</evidence>
<evidence type="ECO:0000256" key="4">
    <source>
        <dbReference type="HAMAP-Rule" id="MF_01812"/>
    </source>
</evidence>
<keyword evidence="3 4" id="KW-0012">Acyltransferase</keyword>
<accession>A0ABS1ULU2</accession>
<dbReference type="CDD" id="cd04301">
    <property type="entry name" value="NAT_SF"/>
    <property type="match status" value="1"/>
</dbReference>